<dbReference type="Proteomes" id="UP000029264">
    <property type="component" value="Unassembled WGS sequence"/>
</dbReference>
<name>A0A094JE46_9GAMM</name>
<organism evidence="1 2">
    <name type="scientific">Shewanella mangrovi</name>
    <dbReference type="NCBI Taxonomy" id="1515746"/>
    <lineage>
        <taxon>Bacteria</taxon>
        <taxon>Pseudomonadati</taxon>
        <taxon>Pseudomonadota</taxon>
        <taxon>Gammaproteobacteria</taxon>
        <taxon>Alteromonadales</taxon>
        <taxon>Shewanellaceae</taxon>
        <taxon>Shewanella</taxon>
    </lineage>
</organism>
<proteinExistence type="predicted"/>
<dbReference type="RefSeq" id="WP_037442718.1">
    <property type="nucleotide sequence ID" value="NZ_JPEO01000006.1"/>
</dbReference>
<keyword evidence="2" id="KW-1185">Reference proteome</keyword>
<evidence type="ECO:0000313" key="2">
    <source>
        <dbReference type="Proteomes" id="UP000029264"/>
    </source>
</evidence>
<dbReference type="EMBL" id="JPEO01000006">
    <property type="protein sequence ID" value="KFZ37507.1"/>
    <property type="molecule type" value="Genomic_DNA"/>
</dbReference>
<dbReference type="eggNOG" id="ENOG50306Z6">
    <property type="taxonomic scope" value="Bacteria"/>
</dbReference>
<reference evidence="1 2" key="1">
    <citation type="submission" date="2014-06" db="EMBL/GenBank/DDBJ databases">
        <title>Shewanella sp. YQH10.</title>
        <authorList>
            <person name="Liu Y."/>
            <person name="Zeng R."/>
        </authorList>
    </citation>
    <scope>NUCLEOTIDE SEQUENCE [LARGE SCALE GENOMIC DNA]</scope>
    <source>
        <strain evidence="1 2">YQH10</strain>
    </source>
</reference>
<dbReference type="STRING" id="1515746.HR45_10895"/>
<accession>A0A094JE46</accession>
<dbReference type="OrthoDB" id="7060650at2"/>
<comment type="caution">
    <text evidence="1">The sequence shown here is derived from an EMBL/GenBank/DDBJ whole genome shotgun (WGS) entry which is preliminary data.</text>
</comment>
<gene>
    <name evidence="1" type="ORF">HR45_10895</name>
</gene>
<protein>
    <submittedName>
        <fullName evidence="1">Uncharacterized protein</fullName>
    </submittedName>
</protein>
<dbReference type="AlphaFoldDB" id="A0A094JE46"/>
<sequence length="148" mass="16951">MSIWKELYDVVEKEFSRWQSRQHKQQTLVFEIQSNLLFLAEALKAQLPAKQIVAGLEHKAFDDALAQGLTLDRRLVTSTTIGDFDEFKKYIGKDSTYMVKNAYAKMKTLSKLVQADSQANYDLKIKSLFRFMVLLAAHLDAKSLSKAE</sequence>
<evidence type="ECO:0000313" key="1">
    <source>
        <dbReference type="EMBL" id="KFZ37507.1"/>
    </source>
</evidence>